<dbReference type="AlphaFoldDB" id="A0A8X6HC83"/>
<name>A0A8X6HC83_TRICU</name>
<comment type="caution">
    <text evidence="2">The sequence shown here is derived from an EMBL/GenBank/DDBJ whole genome shotgun (WGS) entry which is preliminary data.</text>
</comment>
<reference evidence="2" key="1">
    <citation type="submission" date="2020-07" db="EMBL/GenBank/DDBJ databases">
        <title>Multicomponent nature underlies the extraordinary mechanical properties of spider dragline silk.</title>
        <authorList>
            <person name="Kono N."/>
            <person name="Nakamura H."/>
            <person name="Mori M."/>
            <person name="Yoshida Y."/>
            <person name="Ohtoshi R."/>
            <person name="Malay A.D."/>
            <person name="Moran D.A.P."/>
            <person name="Tomita M."/>
            <person name="Numata K."/>
            <person name="Arakawa K."/>
        </authorList>
    </citation>
    <scope>NUCLEOTIDE SEQUENCE</scope>
</reference>
<dbReference type="InterPro" id="IPR000477">
    <property type="entry name" value="RT_dom"/>
</dbReference>
<evidence type="ECO:0000313" key="3">
    <source>
        <dbReference type="Proteomes" id="UP000887116"/>
    </source>
</evidence>
<sequence>MIGVFLYLSAAFDRVWRQKLIGILHSLGISGNILLRINDFLRDRRFAGRANGRFSRTHRSWAGVPQGSVLSPLLFLLYMNTVDNHIVNEAKIAC</sequence>
<protein>
    <recommendedName>
        <fullName evidence="1">Reverse transcriptase domain-containing protein</fullName>
    </recommendedName>
</protein>
<feature type="domain" description="Reverse transcriptase" evidence="1">
    <location>
        <begin position="1"/>
        <end position="94"/>
    </location>
</feature>
<dbReference type="Proteomes" id="UP000887116">
    <property type="component" value="Unassembled WGS sequence"/>
</dbReference>
<organism evidence="2 3">
    <name type="scientific">Trichonephila clavata</name>
    <name type="common">Joro spider</name>
    <name type="synonym">Nephila clavata</name>
    <dbReference type="NCBI Taxonomy" id="2740835"/>
    <lineage>
        <taxon>Eukaryota</taxon>
        <taxon>Metazoa</taxon>
        <taxon>Ecdysozoa</taxon>
        <taxon>Arthropoda</taxon>
        <taxon>Chelicerata</taxon>
        <taxon>Arachnida</taxon>
        <taxon>Araneae</taxon>
        <taxon>Araneomorphae</taxon>
        <taxon>Entelegynae</taxon>
        <taxon>Araneoidea</taxon>
        <taxon>Nephilidae</taxon>
        <taxon>Trichonephila</taxon>
    </lineage>
</organism>
<dbReference type="Pfam" id="PF00078">
    <property type="entry name" value="RVT_1"/>
    <property type="match status" value="1"/>
</dbReference>
<dbReference type="PROSITE" id="PS50878">
    <property type="entry name" value="RT_POL"/>
    <property type="match status" value="1"/>
</dbReference>
<evidence type="ECO:0000313" key="2">
    <source>
        <dbReference type="EMBL" id="GFQ83829.1"/>
    </source>
</evidence>
<gene>
    <name evidence="2" type="ORF">TNCT_296741</name>
</gene>
<dbReference type="EMBL" id="BMAO01032669">
    <property type="protein sequence ID" value="GFQ83829.1"/>
    <property type="molecule type" value="Genomic_DNA"/>
</dbReference>
<dbReference type="OrthoDB" id="6436210at2759"/>
<accession>A0A8X6HC83</accession>
<evidence type="ECO:0000259" key="1">
    <source>
        <dbReference type="PROSITE" id="PS50878"/>
    </source>
</evidence>
<proteinExistence type="predicted"/>
<dbReference type="PANTHER" id="PTHR19446">
    <property type="entry name" value="REVERSE TRANSCRIPTASES"/>
    <property type="match status" value="1"/>
</dbReference>
<keyword evidence="3" id="KW-1185">Reference proteome</keyword>